<comment type="caution">
    <text evidence="1">The sequence shown here is derived from an EMBL/GenBank/DDBJ whole genome shotgun (WGS) entry which is preliminary data.</text>
</comment>
<dbReference type="AlphaFoldDB" id="A0A8J4UE60"/>
<keyword evidence="2" id="KW-1185">Reference proteome</keyword>
<dbReference type="Proteomes" id="UP000727407">
    <property type="component" value="Unassembled WGS sequence"/>
</dbReference>
<accession>A0A8J4UE60</accession>
<dbReference type="EMBL" id="QNUK01000053">
    <property type="protein sequence ID" value="KAF5904746.1"/>
    <property type="molecule type" value="Genomic_DNA"/>
</dbReference>
<evidence type="ECO:0000313" key="1">
    <source>
        <dbReference type="EMBL" id="KAF5904746.1"/>
    </source>
</evidence>
<protein>
    <submittedName>
        <fullName evidence="1">Uncharacterized protein</fullName>
    </submittedName>
</protein>
<gene>
    <name evidence="1" type="ORF">DAT39_005585</name>
</gene>
<proteinExistence type="predicted"/>
<name>A0A8J4UE60_CLAMG</name>
<sequence length="68" mass="7855">MASSQARCTIFWETMCAGIRWRFLEGTASSSPASFSYCCSQHAFLHFKELNDVLLFLRMPLMLRDQSE</sequence>
<reference evidence="1" key="1">
    <citation type="submission" date="2020-07" db="EMBL/GenBank/DDBJ databases">
        <title>Clarias magur genome sequencing, assembly and annotation.</title>
        <authorList>
            <person name="Kushwaha B."/>
            <person name="Kumar R."/>
            <person name="Das P."/>
            <person name="Joshi C.G."/>
            <person name="Kumar D."/>
            <person name="Nagpure N.S."/>
            <person name="Pandey M."/>
            <person name="Agarwal S."/>
            <person name="Srivastava S."/>
            <person name="Singh M."/>
            <person name="Sahoo L."/>
            <person name="Jayasankar P."/>
            <person name="Meher P.K."/>
            <person name="Koringa P.G."/>
            <person name="Iquebal M.A."/>
            <person name="Das S.P."/>
            <person name="Bit A."/>
            <person name="Patnaik S."/>
            <person name="Patel N."/>
            <person name="Shah T.M."/>
            <person name="Hinsu A."/>
            <person name="Jena J.K."/>
        </authorList>
    </citation>
    <scope>NUCLEOTIDE SEQUENCE</scope>
    <source>
        <strain evidence="1">CIFAMagur01</strain>
        <tissue evidence="1">Testis</tissue>
    </source>
</reference>
<organism evidence="1 2">
    <name type="scientific">Clarias magur</name>
    <name type="common">Asian catfish</name>
    <name type="synonym">Macropteronotus magur</name>
    <dbReference type="NCBI Taxonomy" id="1594786"/>
    <lineage>
        <taxon>Eukaryota</taxon>
        <taxon>Metazoa</taxon>
        <taxon>Chordata</taxon>
        <taxon>Craniata</taxon>
        <taxon>Vertebrata</taxon>
        <taxon>Euteleostomi</taxon>
        <taxon>Actinopterygii</taxon>
        <taxon>Neopterygii</taxon>
        <taxon>Teleostei</taxon>
        <taxon>Ostariophysi</taxon>
        <taxon>Siluriformes</taxon>
        <taxon>Clariidae</taxon>
        <taxon>Clarias</taxon>
    </lineage>
</organism>
<evidence type="ECO:0000313" key="2">
    <source>
        <dbReference type="Proteomes" id="UP000727407"/>
    </source>
</evidence>